<keyword evidence="3" id="KW-1185">Reference proteome</keyword>
<evidence type="ECO:0000313" key="2">
    <source>
        <dbReference type="EMBL" id="KAL0947335.1"/>
    </source>
</evidence>
<dbReference type="InterPro" id="IPR027417">
    <property type="entry name" value="P-loop_NTPase"/>
</dbReference>
<dbReference type="InterPro" id="IPR018973">
    <property type="entry name" value="MZB"/>
</dbReference>
<reference evidence="3" key="1">
    <citation type="submission" date="2024-06" db="EMBL/GenBank/DDBJ databases">
        <title>Multi-omics analyses provide insights into the biosynthesis of the anticancer antibiotic pleurotin in Hohenbuehelia grisea.</title>
        <authorList>
            <person name="Weaver J.A."/>
            <person name="Alberti F."/>
        </authorList>
    </citation>
    <scope>NUCLEOTIDE SEQUENCE [LARGE SCALE GENOMIC DNA]</scope>
    <source>
        <strain evidence="3">T-177</strain>
    </source>
</reference>
<proteinExistence type="predicted"/>
<dbReference type="CDD" id="cd18797">
    <property type="entry name" value="SF2_C_Hrq"/>
    <property type="match status" value="1"/>
</dbReference>
<dbReference type="Pfam" id="PF22982">
    <property type="entry name" value="WHD_HRQ1"/>
    <property type="match status" value="1"/>
</dbReference>
<feature type="domain" description="Helicase C-terminal" evidence="1">
    <location>
        <begin position="1"/>
        <end position="130"/>
    </location>
</feature>
<dbReference type="InterPro" id="IPR055227">
    <property type="entry name" value="HRQ1_WHD"/>
</dbReference>
<dbReference type="PANTHER" id="PTHR47957:SF3">
    <property type="entry name" value="ATP-DEPENDENT HELICASE HRQ1"/>
    <property type="match status" value="1"/>
</dbReference>
<dbReference type="Pfam" id="PF09369">
    <property type="entry name" value="MZB"/>
    <property type="match status" value="1"/>
</dbReference>
<dbReference type="PROSITE" id="PS51194">
    <property type="entry name" value="HELICASE_CTER"/>
    <property type="match status" value="1"/>
</dbReference>
<comment type="caution">
    <text evidence="2">The sequence shown here is derived from an EMBL/GenBank/DDBJ whole genome shotgun (WGS) entry which is preliminary data.</text>
</comment>
<evidence type="ECO:0000313" key="3">
    <source>
        <dbReference type="Proteomes" id="UP001556367"/>
    </source>
</evidence>
<name>A0ABR3IVK4_9AGAR</name>
<dbReference type="Pfam" id="PF00271">
    <property type="entry name" value="Helicase_C"/>
    <property type="match status" value="1"/>
</dbReference>
<sequence>MILVLGYSPEDRRRIERDAFSGNILGIVATNALELGVDIGVLDAVIMLGFPLTIASFRQQAGRAGRRAQDSLAVLVPDQFPVDQHYLQHPSDLWDTPMNELLVDLQSEVILEAHLQCASHEMPISIANDECYFGPLMKTICETKLFKDKDGWYHPHPRFLPSPSRHIHIRGAQEDKYAVVDITDPNNARILEEVEVSRALFEIYEGGVFIHQGLTFIIKQVSHDSKIAKLLRADVNWTTSPRDFTDIDAIQTHRIKQITDSPERAYFGRVNLYTKVFGFYKIRNKVILDTVDLETEAYERESTGMWIDVPRPTLDILREKEINPAEAIHSAQHAFLNQFAMAADVRTECKVPEKEYMAKESRRKRPARLIFYDIPSKGGAVAVKAFERATDLLTKACDAIVNCSCEEGCTECVLSARCKENNEVFSKLGAQLILQGVLGRDINANAVPAAESGRGFNTIVDAESVPITSGVEIEIERS</sequence>
<dbReference type="InterPro" id="IPR001650">
    <property type="entry name" value="Helicase_C-like"/>
</dbReference>
<dbReference type="PANTHER" id="PTHR47957">
    <property type="entry name" value="ATP-DEPENDENT HELICASE HRQ1"/>
    <property type="match status" value="1"/>
</dbReference>
<dbReference type="SMART" id="SM00490">
    <property type="entry name" value="HELICc"/>
    <property type="match status" value="1"/>
</dbReference>
<gene>
    <name evidence="2" type="ORF">HGRIS_013454</name>
</gene>
<evidence type="ECO:0000259" key="1">
    <source>
        <dbReference type="PROSITE" id="PS51194"/>
    </source>
</evidence>
<dbReference type="EMBL" id="JASNQZ010000015">
    <property type="protein sequence ID" value="KAL0947335.1"/>
    <property type="molecule type" value="Genomic_DNA"/>
</dbReference>
<dbReference type="SUPFAM" id="SSF52540">
    <property type="entry name" value="P-loop containing nucleoside triphosphate hydrolases"/>
    <property type="match status" value="1"/>
</dbReference>
<accession>A0ABR3IVK4</accession>
<dbReference type="Proteomes" id="UP001556367">
    <property type="component" value="Unassembled WGS sequence"/>
</dbReference>
<protein>
    <recommendedName>
        <fullName evidence="1">Helicase C-terminal domain-containing protein</fullName>
    </recommendedName>
</protein>
<organism evidence="2 3">
    <name type="scientific">Hohenbuehelia grisea</name>
    <dbReference type="NCBI Taxonomy" id="104357"/>
    <lineage>
        <taxon>Eukaryota</taxon>
        <taxon>Fungi</taxon>
        <taxon>Dikarya</taxon>
        <taxon>Basidiomycota</taxon>
        <taxon>Agaricomycotina</taxon>
        <taxon>Agaricomycetes</taxon>
        <taxon>Agaricomycetidae</taxon>
        <taxon>Agaricales</taxon>
        <taxon>Pleurotineae</taxon>
        <taxon>Pleurotaceae</taxon>
        <taxon>Hohenbuehelia</taxon>
    </lineage>
</organism>
<dbReference type="Gene3D" id="3.40.50.300">
    <property type="entry name" value="P-loop containing nucleotide triphosphate hydrolases"/>
    <property type="match status" value="1"/>
</dbReference>